<keyword evidence="3" id="KW-1185">Reference proteome</keyword>
<protein>
    <recommendedName>
        <fullName evidence="4">Right-handed parallel beta-helix repeat-containing protein</fullName>
    </recommendedName>
</protein>
<feature type="signal peptide" evidence="1">
    <location>
        <begin position="1"/>
        <end position="18"/>
    </location>
</feature>
<evidence type="ECO:0000313" key="3">
    <source>
        <dbReference type="Proteomes" id="UP000824280"/>
    </source>
</evidence>
<dbReference type="RefSeq" id="WP_221422364.1">
    <property type="nucleotide sequence ID" value="NZ_CP081297.1"/>
</dbReference>
<evidence type="ECO:0000313" key="2">
    <source>
        <dbReference type="EMBL" id="QZD86823.1"/>
    </source>
</evidence>
<organism evidence="2 3">
    <name type="scientific">Qipengyuania psychrotolerans</name>
    <dbReference type="NCBI Taxonomy" id="2867238"/>
    <lineage>
        <taxon>Bacteria</taxon>
        <taxon>Pseudomonadati</taxon>
        <taxon>Pseudomonadota</taxon>
        <taxon>Alphaproteobacteria</taxon>
        <taxon>Sphingomonadales</taxon>
        <taxon>Erythrobacteraceae</taxon>
        <taxon>Qipengyuania</taxon>
    </lineage>
</organism>
<accession>A0ABX8ZHS6</accession>
<proteinExistence type="predicted"/>
<dbReference type="InterPro" id="IPR011050">
    <property type="entry name" value="Pectin_lyase_fold/virulence"/>
</dbReference>
<name>A0ABX8ZHS6_9SPHN</name>
<evidence type="ECO:0008006" key="4">
    <source>
        <dbReference type="Google" id="ProtNLM"/>
    </source>
</evidence>
<reference evidence="2 3" key="1">
    <citation type="submission" date="2021-08" db="EMBL/GenBank/DDBJ databases">
        <title>Comparative Genomics Analysis of the Genus Qipengyuania Reveals Extensive Genetic Diversity and Metabolic Versatility, Including the Description of Fifteen Novel Species.</title>
        <authorList>
            <person name="Liu Y."/>
        </authorList>
    </citation>
    <scope>NUCLEOTIDE SEQUENCE [LARGE SCALE GENOMIC DNA]</scope>
    <source>
        <strain evidence="2 3">1XM2-8</strain>
    </source>
</reference>
<dbReference type="EMBL" id="CP081297">
    <property type="protein sequence ID" value="QZD86823.1"/>
    <property type="molecule type" value="Genomic_DNA"/>
</dbReference>
<dbReference type="Proteomes" id="UP000824280">
    <property type="component" value="Chromosome"/>
</dbReference>
<feature type="chain" id="PRO_5046484820" description="Right-handed parallel beta-helix repeat-containing protein" evidence="1">
    <location>
        <begin position="19"/>
        <end position="650"/>
    </location>
</feature>
<sequence length="650" mass="70196">MNALALPALGLAAKSAQALPALFADLAARSPSFDIVRLESTGHSENARGAATYISDALCEAELLTAHPRFVFQTANSRIFRLLPDRASLSVEQGGAVGGGAVNDQPAIQAAIDYAHAVGVQEVCFEAEHYRVDCPLRTSPSQDTRAEDGHPLVVRKSLLLTGKAARRTVLDFRALDGNDPESDWQLVPTSLSDPALSVWRGGGIFLQGDVADPGEGQRAIARLGLDRLILRGNRQHSGAYVWPADPATGDGWDITDKALWVQDCYVGEIVCRDTDMVGWKGEIFYLGGAANAVERVELTRCKFATTNGSAINPSCDAEILAVDCSFGDCFQAQEDVSKTRAVYRGCSWYDCDHMALGSGATDGLLYNQAWPTRDDAAAPPMTLLENCEFRDINVVRFMSYVRGTIRAIDTSITLPGGTAMAMRDTDLAIESWLDRKNAIHALSFEGVSSLTEQVPGAPAGTFKLAPSNVRIRLAHHRTRLAQENNRQWIGSYWTGYIDRSCQIAVTGDCAGGRLPNGGDTPVSMPRVSYTAGEATTNYWPRGWYRPASLNGSGEVAIAAPFMTLGLGSGIIADISLSRTPSGGIEYGYADGQTVRITKEGATGSLRFGKGASPSFAVCETRVLANAYDWIEFAYNRDWQRWEESGFFSDS</sequence>
<dbReference type="InterPro" id="IPR012334">
    <property type="entry name" value="Pectin_lyas_fold"/>
</dbReference>
<keyword evidence="1" id="KW-0732">Signal</keyword>
<gene>
    <name evidence="2" type="ORF">K3166_11550</name>
</gene>
<dbReference type="Gene3D" id="2.160.20.10">
    <property type="entry name" value="Single-stranded right-handed beta-helix, Pectin lyase-like"/>
    <property type="match status" value="1"/>
</dbReference>
<dbReference type="SUPFAM" id="SSF51126">
    <property type="entry name" value="Pectin lyase-like"/>
    <property type="match status" value="1"/>
</dbReference>
<evidence type="ECO:0000256" key="1">
    <source>
        <dbReference type="SAM" id="SignalP"/>
    </source>
</evidence>